<gene>
    <name evidence="1" type="ORF">IBL28_04810</name>
</gene>
<reference evidence="1 2" key="1">
    <citation type="submission" date="2020-09" db="EMBL/GenBank/DDBJ databases">
        <title>Sinomicrobium weinanense sp. nov., a halophilic bacteria isolated from saline-alkali soil.</title>
        <authorList>
            <person name="Wu P."/>
            <person name="Ren H."/>
            <person name="Mei Y."/>
            <person name="Liang Y."/>
            <person name="Chen Z."/>
        </authorList>
    </citation>
    <scope>NUCLEOTIDE SEQUENCE [LARGE SCALE GENOMIC DNA]</scope>
    <source>
        <strain evidence="1 2">FJxs</strain>
    </source>
</reference>
<sequence>MIKDELEKLHYQVIQPSLEQARCQAGPMLRSCTPGTFDPFPVLSTLFQEQMEMRKYELANIAESIDCQSQGMTLDEMDRLIMNMNTGSSGNDPFKNYVRPVDFGKTGYKVFNGYQWVELSEQATIHMDDSFGQEIQVYAEDPATGYRLRIFDDPSTPGIELAESTYDMFPDEMDHLHKGTFNNKIPEPESRFAYWEDPYYQTIKKGVGVGGIVTGALEYRHVGELIPGVSLENNIGWYTNKKGKVRGLFRQRTGPGPGLHKIGARNALKRAKVYKTIGRRLFVVSAGFSIYEITEAHYNADANKWGVTGKAALDITMGVIGLTNPIGWVISGTYFIGDAFGWWGDWGKSAAQQEAEAEALRQQRLYNQYLMEITHDREFMIELEKTNRQELLENAMPVKDNTELHNPRLIKEIMNN</sequence>
<dbReference type="AlphaFoldDB" id="A0A926JQA3"/>
<accession>A0A926JQA3</accession>
<dbReference type="RefSeq" id="WP_187964430.1">
    <property type="nucleotide sequence ID" value="NZ_JACVDC010000008.1"/>
</dbReference>
<evidence type="ECO:0000313" key="1">
    <source>
        <dbReference type="EMBL" id="MBC9795276.1"/>
    </source>
</evidence>
<name>A0A926JQA3_9FLAO</name>
<organism evidence="1 2">
    <name type="scientific">Sinomicrobium weinanense</name>
    <dbReference type="NCBI Taxonomy" id="2842200"/>
    <lineage>
        <taxon>Bacteria</taxon>
        <taxon>Pseudomonadati</taxon>
        <taxon>Bacteroidota</taxon>
        <taxon>Flavobacteriia</taxon>
        <taxon>Flavobacteriales</taxon>
        <taxon>Flavobacteriaceae</taxon>
        <taxon>Sinomicrobium</taxon>
    </lineage>
</organism>
<protein>
    <submittedName>
        <fullName evidence="1">Uncharacterized protein</fullName>
    </submittedName>
</protein>
<evidence type="ECO:0000313" key="2">
    <source>
        <dbReference type="Proteomes" id="UP000653730"/>
    </source>
</evidence>
<keyword evidence="2" id="KW-1185">Reference proteome</keyword>
<dbReference type="Proteomes" id="UP000653730">
    <property type="component" value="Unassembled WGS sequence"/>
</dbReference>
<proteinExistence type="predicted"/>
<comment type="caution">
    <text evidence="1">The sequence shown here is derived from an EMBL/GenBank/DDBJ whole genome shotgun (WGS) entry which is preliminary data.</text>
</comment>
<dbReference type="EMBL" id="JACVDC010000008">
    <property type="protein sequence ID" value="MBC9795276.1"/>
    <property type="molecule type" value="Genomic_DNA"/>
</dbReference>